<dbReference type="AlphaFoldDB" id="A0A0A8Z4X1"/>
<evidence type="ECO:0000313" key="2">
    <source>
        <dbReference type="EMBL" id="JAD34449.1"/>
    </source>
</evidence>
<sequence>MLSGTQQQIEDNTQDQSRDPTCSTEGQTQTGLFSDSM</sequence>
<protein>
    <submittedName>
        <fullName evidence="2">Uncharacterized protein</fullName>
    </submittedName>
</protein>
<reference evidence="2" key="1">
    <citation type="submission" date="2014-09" db="EMBL/GenBank/DDBJ databases">
        <authorList>
            <person name="Magalhaes I.L.F."/>
            <person name="Oliveira U."/>
            <person name="Santos F.R."/>
            <person name="Vidigal T.H.D.A."/>
            <person name="Brescovit A.D."/>
            <person name="Santos A.J."/>
        </authorList>
    </citation>
    <scope>NUCLEOTIDE SEQUENCE</scope>
    <source>
        <tissue evidence="2">Shoot tissue taken approximately 20 cm above the soil surface</tissue>
    </source>
</reference>
<accession>A0A0A8Z4X1</accession>
<name>A0A0A8Z4X1_ARUDO</name>
<reference evidence="2" key="2">
    <citation type="journal article" date="2015" name="Data Brief">
        <title>Shoot transcriptome of the giant reed, Arundo donax.</title>
        <authorList>
            <person name="Barrero R.A."/>
            <person name="Guerrero F.D."/>
            <person name="Moolhuijzen P."/>
            <person name="Goolsby J.A."/>
            <person name="Tidwell J."/>
            <person name="Bellgard S.E."/>
            <person name="Bellgard M.I."/>
        </authorList>
    </citation>
    <scope>NUCLEOTIDE SEQUENCE</scope>
    <source>
        <tissue evidence="2">Shoot tissue taken approximately 20 cm above the soil surface</tissue>
    </source>
</reference>
<dbReference type="EMBL" id="GBRH01263446">
    <property type="protein sequence ID" value="JAD34449.1"/>
    <property type="molecule type" value="Transcribed_RNA"/>
</dbReference>
<proteinExistence type="predicted"/>
<organism evidence="2">
    <name type="scientific">Arundo donax</name>
    <name type="common">Giant reed</name>
    <name type="synonym">Donax arundinaceus</name>
    <dbReference type="NCBI Taxonomy" id="35708"/>
    <lineage>
        <taxon>Eukaryota</taxon>
        <taxon>Viridiplantae</taxon>
        <taxon>Streptophyta</taxon>
        <taxon>Embryophyta</taxon>
        <taxon>Tracheophyta</taxon>
        <taxon>Spermatophyta</taxon>
        <taxon>Magnoliopsida</taxon>
        <taxon>Liliopsida</taxon>
        <taxon>Poales</taxon>
        <taxon>Poaceae</taxon>
        <taxon>PACMAD clade</taxon>
        <taxon>Arundinoideae</taxon>
        <taxon>Arundineae</taxon>
        <taxon>Arundo</taxon>
    </lineage>
</organism>
<evidence type="ECO:0000256" key="1">
    <source>
        <dbReference type="SAM" id="MobiDB-lite"/>
    </source>
</evidence>
<feature type="region of interest" description="Disordered" evidence="1">
    <location>
        <begin position="1"/>
        <end position="37"/>
    </location>
</feature>